<evidence type="ECO:0000259" key="8">
    <source>
        <dbReference type="Pfam" id="PF00361"/>
    </source>
</evidence>
<keyword evidence="5 7" id="KW-0472">Membrane</keyword>
<feature type="transmembrane region" description="Helical" evidence="7">
    <location>
        <begin position="239"/>
        <end position="260"/>
    </location>
</feature>
<dbReference type="STRING" id="688867.SAMN05660236_0563"/>
<evidence type="ECO:0000256" key="2">
    <source>
        <dbReference type="ARBA" id="ARBA00009025"/>
    </source>
</evidence>
<evidence type="ECO:0000256" key="6">
    <source>
        <dbReference type="RuleBase" id="RU000320"/>
    </source>
</evidence>
<dbReference type="GO" id="GO:0042773">
    <property type="term" value="P:ATP synthesis coupled electron transport"/>
    <property type="evidence" value="ECO:0007669"/>
    <property type="project" value="InterPro"/>
</dbReference>
<evidence type="ECO:0000256" key="1">
    <source>
        <dbReference type="ARBA" id="ARBA00004127"/>
    </source>
</evidence>
<keyword evidence="4 7" id="KW-1133">Transmembrane helix</keyword>
<dbReference type="GO" id="GO:0008137">
    <property type="term" value="F:NADH dehydrogenase (ubiquinone) activity"/>
    <property type="evidence" value="ECO:0007669"/>
    <property type="project" value="InterPro"/>
</dbReference>
<keyword evidence="10" id="KW-1185">Reference proteome</keyword>
<feature type="transmembrane region" description="Helical" evidence="7">
    <location>
        <begin position="448"/>
        <end position="468"/>
    </location>
</feature>
<feature type="transmembrane region" description="Helical" evidence="7">
    <location>
        <begin position="401"/>
        <end position="421"/>
    </location>
</feature>
<accession>A0A1T5IZF9</accession>
<comment type="subcellular location">
    <subcellularLocation>
        <location evidence="1">Endomembrane system</location>
        <topology evidence="1">Multi-pass membrane protein</topology>
    </subcellularLocation>
    <subcellularLocation>
        <location evidence="6">Membrane</location>
        <topology evidence="6">Multi-pass membrane protein</topology>
    </subcellularLocation>
</comment>
<sequence length="490" mass="53620">MLTLLLIFFPLAAALLLFVFRPQNAKVVALIAALIELIISLVIVTQFDKTGAPQFSIDIPWITSLGLSLSVAIDGISLLLVLLTTVLVPFIILSSFSHTYEKPSTFYGLILTMQMALVGVFVARDGLLFYLFWEVALIPIYFICLIWGGEDRGRITFKFFVYTLAGSLFMLVGLVYLYFQTPGSHTFAIQALYEAGRSLSATEQSLLFWALFVAFAIKMPVFPFHTWQPDTYTVSPVQGTMLLSGIMLKMGIYGVIRWLIPVVPSGVAQWGMTAVIISVIGIIYASCIAIVQKDFKRLIAYSSIAHVGLISAGIFTLSAIGIQGAMIQMLSHGIIVFALFYIIEIIFDRTKTRTLSELGGIRNVAPFLTTVFVITMLGSVALPFTSGFVGEFLLINAVFQYQAALGAIAGVTIILGAVYMLRTFQKSMSGETNNRTSSFVDLTGQEKLVLYPIVILIILIGVYPTPLLEISESAVNTLLHSITEVTASAN</sequence>
<gene>
    <name evidence="9" type="ORF">SAMN05660236_0563</name>
</gene>
<keyword evidence="3 6" id="KW-0812">Transmembrane</keyword>
<dbReference type="AlphaFoldDB" id="A0A1T5IZF9"/>
<evidence type="ECO:0000256" key="4">
    <source>
        <dbReference type="ARBA" id="ARBA00022989"/>
    </source>
</evidence>
<feature type="transmembrane region" description="Helical" evidence="7">
    <location>
        <begin position="298"/>
        <end position="320"/>
    </location>
</feature>
<feature type="transmembrane region" description="Helical" evidence="7">
    <location>
        <begin position="326"/>
        <end position="347"/>
    </location>
</feature>
<proteinExistence type="inferred from homology"/>
<dbReference type="PANTHER" id="PTHR43507">
    <property type="entry name" value="NADH-UBIQUINONE OXIDOREDUCTASE CHAIN 4"/>
    <property type="match status" value="1"/>
</dbReference>
<dbReference type="RefSeq" id="WP_079685180.1">
    <property type="nucleotide sequence ID" value="NZ_FUZU01000001.1"/>
</dbReference>
<protein>
    <submittedName>
        <fullName evidence="9">NADH-quinone oxidoreductase subunit M</fullName>
    </submittedName>
</protein>
<feature type="transmembrane region" description="Helical" evidence="7">
    <location>
        <begin position="67"/>
        <end position="93"/>
    </location>
</feature>
<organism evidence="9 10">
    <name type="scientific">Ohtaekwangia koreensis</name>
    <dbReference type="NCBI Taxonomy" id="688867"/>
    <lineage>
        <taxon>Bacteria</taxon>
        <taxon>Pseudomonadati</taxon>
        <taxon>Bacteroidota</taxon>
        <taxon>Cytophagia</taxon>
        <taxon>Cytophagales</taxon>
        <taxon>Fulvivirgaceae</taxon>
        <taxon>Ohtaekwangia</taxon>
    </lineage>
</organism>
<dbReference type="NCBIfam" id="TIGR01972">
    <property type="entry name" value="NDH_I_M"/>
    <property type="match status" value="1"/>
</dbReference>
<name>A0A1T5IZF9_9BACT</name>
<feature type="transmembrane region" description="Helical" evidence="7">
    <location>
        <begin position="28"/>
        <end position="47"/>
    </location>
</feature>
<dbReference type="PANTHER" id="PTHR43507:SF1">
    <property type="entry name" value="NADH-UBIQUINONE OXIDOREDUCTASE CHAIN 4"/>
    <property type="match status" value="1"/>
</dbReference>
<dbReference type="GO" id="GO:0016020">
    <property type="term" value="C:membrane"/>
    <property type="evidence" value="ECO:0007669"/>
    <property type="project" value="UniProtKB-SubCell"/>
</dbReference>
<dbReference type="PRINTS" id="PR01437">
    <property type="entry name" value="NUOXDRDTASE4"/>
</dbReference>
<feature type="transmembrane region" description="Helical" evidence="7">
    <location>
        <begin position="105"/>
        <end position="123"/>
    </location>
</feature>
<dbReference type="Pfam" id="PF00361">
    <property type="entry name" value="Proton_antipo_M"/>
    <property type="match status" value="1"/>
</dbReference>
<dbReference type="InterPro" id="IPR003918">
    <property type="entry name" value="NADH_UbQ_OxRdtase"/>
</dbReference>
<dbReference type="GO" id="GO:0048039">
    <property type="term" value="F:ubiquinone binding"/>
    <property type="evidence" value="ECO:0007669"/>
    <property type="project" value="TreeGrafter"/>
</dbReference>
<dbReference type="GO" id="GO:0015990">
    <property type="term" value="P:electron transport coupled proton transport"/>
    <property type="evidence" value="ECO:0007669"/>
    <property type="project" value="TreeGrafter"/>
</dbReference>
<dbReference type="InterPro" id="IPR010227">
    <property type="entry name" value="NADH_Q_OxRdtase_chainM/4"/>
</dbReference>
<feature type="transmembrane region" description="Helical" evidence="7">
    <location>
        <begin position="6"/>
        <end position="21"/>
    </location>
</feature>
<dbReference type="OrthoDB" id="9811718at2"/>
<reference evidence="9 10" key="1">
    <citation type="submission" date="2017-02" db="EMBL/GenBank/DDBJ databases">
        <authorList>
            <person name="Peterson S.W."/>
        </authorList>
    </citation>
    <scope>NUCLEOTIDE SEQUENCE [LARGE SCALE GENOMIC DNA]</scope>
    <source>
        <strain evidence="9 10">DSM 25262</strain>
    </source>
</reference>
<evidence type="ECO:0000313" key="9">
    <source>
        <dbReference type="EMBL" id="SKC44491.1"/>
    </source>
</evidence>
<dbReference type="InterPro" id="IPR001750">
    <property type="entry name" value="ND/Mrp_TM"/>
</dbReference>
<evidence type="ECO:0000256" key="7">
    <source>
        <dbReference type="SAM" id="Phobius"/>
    </source>
</evidence>
<dbReference type="GO" id="GO:0003954">
    <property type="term" value="F:NADH dehydrogenase activity"/>
    <property type="evidence" value="ECO:0007669"/>
    <property type="project" value="TreeGrafter"/>
</dbReference>
<evidence type="ECO:0000256" key="5">
    <source>
        <dbReference type="ARBA" id="ARBA00023136"/>
    </source>
</evidence>
<feature type="transmembrane region" description="Helical" evidence="7">
    <location>
        <begin position="367"/>
        <end position="389"/>
    </location>
</feature>
<feature type="domain" description="NADH:quinone oxidoreductase/Mrp antiporter transmembrane" evidence="8">
    <location>
        <begin position="124"/>
        <end position="412"/>
    </location>
</feature>
<feature type="transmembrane region" description="Helical" evidence="7">
    <location>
        <begin position="272"/>
        <end position="291"/>
    </location>
</feature>
<evidence type="ECO:0000256" key="3">
    <source>
        <dbReference type="ARBA" id="ARBA00022692"/>
    </source>
</evidence>
<comment type="similarity">
    <text evidence="2">Belongs to the complex I subunit 4 family.</text>
</comment>
<dbReference type="Proteomes" id="UP000190961">
    <property type="component" value="Unassembled WGS sequence"/>
</dbReference>
<evidence type="ECO:0000313" key="10">
    <source>
        <dbReference type="Proteomes" id="UP000190961"/>
    </source>
</evidence>
<feature type="transmembrane region" description="Helical" evidence="7">
    <location>
        <begin position="129"/>
        <end position="147"/>
    </location>
</feature>
<dbReference type="EMBL" id="FUZU01000001">
    <property type="protein sequence ID" value="SKC44491.1"/>
    <property type="molecule type" value="Genomic_DNA"/>
</dbReference>
<feature type="transmembrane region" description="Helical" evidence="7">
    <location>
        <begin position="206"/>
        <end position="227"/>
    </location>
</feature>
<dbReference type="GO" id="GO:0012505">
    <property type="term" value="C:endomembrane system"/>
    <property type="evidence" value="ECO:0007669"/>
    <property type="project" value="UniProtKB-SubCell"/>
</dbReference>
<feature type="transmembrane region" description="Helical" evidence="7">
    <location>
        <begin position="159"/>
        <end position="179"/>
    </location>
</feature>